<accession>A0A0B2UU49</accession>
<feature type="region of interest" description="Disordered" evidence="1">
    <location>
        <begin position="1"/>
        <end position="29"/>
    </location>
</feature>
<feature type="non-terminal residue" evidence="2">
    <location>
        <position position="160"/>
    </location>
</feature>
<sequence length="160" mass="18437">MRIKSHHFSSSNPRTETTRRTNVNKRTDSTSPITRFVKLPMRMKKQAIYYEMATRHIYFLPSRSRDSHEKYNSTIFRHSPNQSNFICYFRCLIDCLSPSPSKNDVALCILYSSSPTKVSIVAFSESACYSRKSHDIRDRRSAACISSSLRDSGAPELLKE</sequence>
<organism evidence="2 3">
    <name type="scientific">Toxocara canis</name>
    <name type="common">Canine roundworm</name>
    <dbReference type="NCBI Taxonomy" id="6265"/>
    <lineage>
        <taxon>Eukaryota</taxon>
        <taxon>Metazoa</taxon>
        <taxon>Ecdysozoa</taxon>
        <taxon>Nematoda</taxon>
        <taxon>Chromadorea</taxon>
        <taxon>Rhabditida</taxon>
        <taxon>Spirurina</taxon>
        <taxon>Ascaridomorpha</taxon>
        <taxon>Ascaridoidea</taxon>
        <taxon>Toxocaridae</taxon>
        <taxon>Toxocara</taxon>
    </lineage>
</organism>
<reference evidence="2 3" key="1">
    <citation type="submission" date="2014-11" db="EMBL/GenBank/DDBJ databases">
        <title>Genetic blueprint of the zoonotic pathogen Toxocara canis.</title>
        <authorList>
            <person name="Zhu X.-Q."/>
            <person name="Korhonen P.K."/>
            <person name="Cai H."/>
            <person name="Young N.D."/>
            <person name="Nejsum P."/>
            <person name="von Samson-Himmelstjerna G."/>
            <person name="Boag P.R."/>
            <person name="Tan P."/>
            <person name="Li Q."/>
            <person name="Min J."/>
            <person name="Yang Y."/>
            <person name="Wang X."/>
            <person name="Fang X."/>
            <person name="Hall R.S."/>
            <person name="Hofmann A."/>
            <person name="Sternberg P.W."/>
            <person name="Jex A.R."/>
            <person name="Gasser R.B."/>
        </authorList>
    </citation>
    <scope>NUCLEOTIDE SEQUENCE [LARGE SCALE GENOMIC DNA]</scope>
    <source>
        <strain evidence="2">PN_DK_2014</strain>
    </source>
</reference>
<gene>
    <name evidence="2" type="ORF">Tcan_01472</name>
</gene>
<dbReference type="EMBL" id="JPKZ01003222">
    <property type="protein sequence ID" value="KHN72729.1"/>
    <property type="molecule type" value="Genomic_DNA"/>
</dbReference>
<protein>
    <submittedName>
        <fullName evidence="2">Uncharacterized protein</fullName>
    </submittedName>
</protein>
<evidence type="ECO:0000256" key="1">
    <source>
        <dbReference type="SAM" id="MobiDB-lite"/>
    </source>
</evidence>
<name>A0A0B2UU49_TOXCA</name>
<keyword evidence="3" id="KW-1185">Reference proteome</keyword>
<evidence type="ECO:0000313" key="3">
    <source>
        <dbReference type="Proteomes" id="UP000031036"/>
    </source>
</evidence>
<dbReference type="Proteomes" id="UP000031036">
    <property type="component" value="Unassembled WGS sequence"/>
</dbReference>
<dbReference type="AlphaFoldDB" id="A0A0B2UU49"/>
<comment type="caution">
    <text evidence="2">The sequence shown here is derived from an EMBL/GenBank/DDBJ whole genome shotgun (WGS) entry which is preliminary data.</text>
</comment>
<evidence type="ECO:0000313" key="2">
    <source>
        <dbReference type="EMBL" id="KHN72729.1"/>
    </source>
</evidence>
<proteinExistence type="predicted"/>